<feature type="domain" description="Endonuclease/exonuclease/phosphatase" evidence="2">
    <location>
        <begin position="107"/>
        <end position="312"/>
    </location>
</feature>
<keyword evidence="3" id="KW-0255">Endonuclease</keyword>
<feature type="transmembrane region" description="Helical" evidence="1">
    <location>
        <begin position="68"/>
        <end position="89"/>
    </location>
</feature>
<keyword evidence="1" id="KW-0472">Membrane</keyword>
<dbReference type="Proteomes" id="UP000704762">
    <property type="component" value="Unassembled WGS sequence"/>
</dbReference>
<gene>
    <name evidence="3" type="ORF">JOE57_000742</name>
</gene>
<dbReference type="EMBL" id="JAFBCF010000001">
    <property type="protein sequence ID" value="MBM7797821.1"/>
    <property type="molecule type" value="Genomic_DNA"/>
</dbReference>
<dbReference type="RefSeq" id="WP_204916453.1">
    <property type="nucleotide sequence ID" value="NZ_BAAAQP010000011.1"/>
</dbReference>
<reference evidence="3 4" key="1">
    <citation type="submission" date="2021-01" db="EMBL/GenBank/DDBJ databases">
        <title>Sequencing the genomes of 1000 actinobacteria strains.</title>
        <authorList>
            <person name="Klenk H.-P."/>
        </authorList>
    </citation>
    <scope>NUCLEOTIDE SEQUENCE [LARGE SCALE GENOMIC DNA]</scope>
    <source>
        <strain evidence="3 4">DSM 18662</strain>
    </source>
</reference>
<proteinExistence type="predicted"/>
<dbReference type="InterPro" id="IPR036691">
    <property type="entry name" value="Endo/exonu/phosph_ase_sf"/>
</dbReference>
<dbReference type="Pfam" id="PF03372">
    <property type="entry name" value="Exo_endo_phos"/>
    <property type="match status" value="1"/>
</dbReference>
<evidence type="ECO:0000256" key="1">
    <source>
        <dbReference type="SAM" id="Phobius"/>
    </source>
</evidence>
<keyword evidence="4" id="KW-1185">Reference proteome</keyword>
<comment type="caution">
    <text evidence="3">The sequence shown here is derived from an EMBL/GenBank/DDBJ whole genome shotgun (WGS) entry which is preliminary data.</text>
</comment>
<keyword evidence="1" id="KW-0812">Transmembrane</keyword>
<keyword evidence="3" id="KW-0540">Nuclease</keyword>
<dbReference type="InterPro" id="IPR005135">
    <property type="entry name" value="Endo/exonuclease/phosphatase"/>
</dbReference>
<name>A0ABS2RHX5_9ACTN</name>
<accession>A0ABS2RHX5</accession>
<protein>
    <submittedName>
        <fullName evidence="3">Endonuclease/exonuclease/phosphatase (EEP) superfamily protein YafD</fullName>
    </submittedName>
</protein>
<evidence type="ECO:0000313" key="3">
    <source>
        <dbReference type="EMBL" id="MBM7797821.1"/>
    </source>
</evidence>
<sequence>MPRRFQALWVSLGVLALPPGLLATFLRVSAPTDDIPAMAASFIPFGLLAFLAAFIFLGVALVRARTRLALGVLFAITACLLALQLSWIIPYYTPDDRQATTAPVTLMSLNLLAGQADPSQVMAQARRADLVVLLEYTPAEADALHGLGIDQRFPYSVGDPRPGDFAGSAIYSRYPLTDPQPLPEMSFPQWMVTTRLPGIGAVQVVAAHPCNPLCGSGRWNLEHRQLRRSVRPYLNRRLIIAGDFNAVNDHQPMRDLRSDGLRGADDLVGAGWLPTYPAKGRIPPIIGIDHVMLSPLLTATAIETFRVDGTDHLGLITRVAGTTRRER</sequence>
<dbReference type="GO" id="GO:0004519">
    <property type="term" value="F:endonuclease activity"/>
    <property type="evidence" value="ECO:0007669"/>
    <property type="project" value="UniProtKB-KW"/>
</dbReference>
<dbReference type="Gene3D" id="3.60.10.10">
    <property type="entry name" value="Endonuclease/exonuclease/phosphatase"/>
    <property type="match status" value="1"/>
</dbReference>
<organism evidence="3 4">
    <name type="scientific">Microlunatus panaciterrae</name>
    <dbReference type="NCBI Taxonomy" id="400768"/>
    <lineage>
        <taxon>Bacteria</taxon>
        <taxon>Bacillati</taxon>
        <taxon>Actinomycetota</taxon>
        <taxon>Actinomycetes</taxon>
        <taxon>Propionibacteriales</taxon>
        <taxon>Propionibacteriaceae</taxon>
        <taxon>Microlunatus</taxon>
    </lineage>
</organism>
<evidence type="ECO:0000313" key="4">
    <source>
        <dbReference type="Proteomes" id="UP000704762"/>
    </source>
</evidence>
<feature type="transmembrane region" description="Helical" evidence="1">
    <location>
        <begin position="39"/>
        <end position="61"/>
    </location>
</feature>
<dbReference type="SUPFAM" id="SSF56219">
    <property type="entry name" value="DNase I-like"/>
    <property type="match status" value="1"/>
</dbReference>
<evidence type="ECO:0000259" key="2">
    <source>
        <dbReference type="Pfam" id="PF03372"/>
    </source>
</evidence>
<keyword evidence="3" id="KW-0378">Hydrolase</keyword>
<keyword evidence="1" id="KW-1133">Transmembrane helix</keyword>